<protein>
    <submittedName>
        <fullName evidence="1">Uncharacterized protein</fullName>
    </submittedName>
</protein>
<keyword evidence="2" id="KW-1185">Reference proteome</keyword>
<accession>A0ACB8EMZ8</accession>
<comment type="caution">
    <text evidence="1">The sequence shown here is derived from an EMBL/GenBank/DDBJ whole genome shotgun (WGS) entry which is preliminary data.</text>
</comment>
<name>A0ACB8EMZ8_9SAUR</name>
<dbReference type="EMBL" id="CM037616">
    <property type="protein sequence ID" value="KAH7993934.1"/>
    <property type="molecule type" value="Genomic_DNA"/>
</dbReference>
<proteinExistence type="predicted"/>
<dbReference type="Proteomes" id="UP000827872">
    <property type="component" value="Linkage Group LG03"/>
</dbReference>
<gene>
    <name evidence="1" type="ORF">K3G42_032722</name>
</gene>
<sequence>MLFCLQKRILLLEYVGKGKSIIDVGLAQARQPLSTRSHYFEVEIVDPGEKCYIALGLARKDYPKNRHPGWSRGSVAYHAALHFFFTDVSHTRGPLDGSLYARIKKKCDLSSFSSSNGSPSSPESPPQQCGRLLSISSDSGHSSMLTEKADDNTPPSRHQPTLAEKEELDRLLGRFGVQPPPQQPNEGNGPHGVPPSAAAPKERETAILEDELSDIGPPGPHFSYQTQRPGLARHCSCRLGYRSHSPERAHAVGYYRPDGTLERRQPIYNGGHSHIHPEGYEEKQRVYRSLSEGIQPHSYSFSHEPLPSHSPSRQDHEELVILEDPPAFICPCQDCQEAAREEARVPTASFYGLRIDREPDLWGVENTRPSFLHHPLHRGGQPVPLLMPATYGHHHLSHGQHQAFNFEPKMVAPHLSHSYSTHQRAKVMEENAEPFPYHRYGPAYPPVTSYTYGRAPTKACISPYGSGYSGSPHSGSISPTSPLYPTTRKHGYEPPESSEGYLLPGPPERPRELQECREATPWQEAPGSLPQHLQEGRGTCADMSGPPMHTSSPVFSNDSSGTHKHSNTATNPPETTLQSSPEELAPPGWKRGPEKAASPSSPTQTLSPMQAFTHLPAFRQQQANGLSLKLGLQLPQPPPRILCTSSPPHVPLSPTTKHGVLQEAHSHQNGSEMPGPHMAAASCELSVEDKLGNPAGPVMERQAQRGSPVVPCHSQPLPACRTVSSAPASPQSPAAYNGRPHIERTGSEMSTLPRCPNSSPSLGPCSISIQPPTLSYGCADTQGSPTPSFPIATAYYTGAESTSSSRAHLCEPQQPPLPEKHHTLVAKNWERTSPPGRSPGSAHHVTFAPGVPDGIVPGSDPQQENQVNVKFVQDTSKFWYKPHLSRDQE</sequence>
<organism evidence="1 2">
    <name type="scientific">Sphaerodactylus townsendi</name>
    <dbReference type="NCBI Taxonomy" id="933632"/>
    <lineage>
        <taxon>Eukaryota</taxon>
        <taxon>Metazoa</taxon>
        <taxon>Chordata</taxon>
        <taxon>Craniata</taxon>
        <taxon>Vertebrata</taxon>
        <taxon>Euteleostomi</taxon>
        <taxon>Lepidosauria</taxon>
        <taxon>Squamata</taxon>
        <taxon>Bifurcata</taxon>
        <taxon>Gekkota</taxon>
        <taxon>Sphaerodactylidae</taxon>
        <taxon>Sphaerodactylus</taxon>
    </lineage>
</organism>
<evidence type="ECO:0000313" key="1">
    <source>
        <dbReference type="EMBL" id="KAH7993934.1"/>
    </source>
</evidence>
<evidence type="ECO:0000313" key="2">
    <source>
        <dbReference type="Proteomes" id="UP000827872"/>
    </source>
</evidence>
<reference evidence="1" key="1">
    <citation type="submission" date="2021-08" db="EMBL/GenBank/DDBJ databases">
        <title>The first chromosome-level gecko genome reveals the dynamic sex chromosomes of Neotropical dwarf geckos (Sphaerodactylidae: Sphaerodactylus).</title>
        <authorList>
            <person name="Pinto B.J."/>
            <person name="Keating S.E."/>
            <person name="Gamble T."/>
        </authorList>
    </citation>
    <scope>NUCLEOTIDE SEQUENCE</scope>
    <source>
        <strain evidence="1">TG3544</strain>
    </source>
</reference>